<evidence type="ECO:0000256" key="3">
    <source>
        <dbReference type="ARBA" id="ARBA00004742"/>
    </source>
</evidence>
<dbReference type="PROSITE" id="PS00742">
    <property type="entry name" value="PEP_ENZYMES_2"/>
    <property type="match status" value="1"/>
</dbReference>
<dbReference type="GO" id="GO:0008986">
    <property type="term" value="F:pyruvate, water dikinase activity"/>
    <property type="evidence" value="ECO:0007669"/>
    <property type="project" value="UniProtKB-EC"/>
</dbReference>
<dbReference type="InterPro" id="IPR002192">
    <property type="entry name" value="PPDK_AMP/ATP-bd"/>
</dbReference>
<evidence type="ECO:0000256" key="8">
    <source>
        <dbReference type="ARBA" id="ARBA00022723"/>
    </source>
</evidence>
<dbReference type="GO" id="GO:0046872">
    <property type="term" value="F:metal ion binding"/>
    <property type="evidence" value="ECO:0007669"/>
    <property type="project" value="UniProtKB-KW"/>
</dbReference>
<sequence length="831" mass="94772">MYKFYWLDQIKSSDWNIVGEKAFYLADLMDKGYPISPGFVIPANTLWQFLERINWSDPLLANFPDSSLNFNIDDYQQWQHISQSINYYIFSADLPLELVSSLESAINNLNAESLIFQPYLASPKLETFGILDVKICQAKSEKFTQVIKQAWSEIFKAKSLLYWHIHQVDIQKLQPVILVQSLQSAIASGTMQAFANSWEIQATYGLGISIELGQVIPDSFLISPKNYTIQEKKLGNKIIAYNLDTAMTKVSYINTWQEIDNTQMPIPDNLLGLQAFLLPENVQKEFALRDKYLQLLLEITKKITNEFPTSFYFKWTLFKSDNHEENQLLITDFKDMQTKSKKSENSTALTREKQKKSLEKLDSPIVTGIGVSEGKVTAQAVVIKDFNPQLKEVYKEKILVVSAVIPSYLPLLKNAAGIISEQGGITSHAAILSREIGIPAIVGATNSTKIIKTGNYLLVNGNNGEVHLVKKHKNYPKKLDIEVEKKSFHSKTLFPIGSKLFVNISQINSIKKAQNLPIDGVGLLRSELMAIELLENRHPLWWIKQGRESELIDLMVENLTQFAAAFAPKSVFYRSFDLVLFNYSYQEKNMTKKLEHSSLNYPNNQDNQYSQNIHDQNIFQELSFSYKSNYYNPILGQHGTLSYMLEPRLLDLEINILSAVYKLGYSNIHLILPYVRSLEEFQFCRSRIETKWKDKPNHFQIWIMAEVPSVLFLLPEYVKEGVQGIAIGTNDLTQLLLGVDREKEEIKSYFNTRNPAVMMAIKDLIFKAKSAGIPCSICGDAPALYPEIIDDLIRWGITSISVNLNAVEKTYKAIARAEQRLILEAARLNIK</sequence>
<dbReference type="eggNOG" id="COG1080">
    <property type="taxonomic scope" value="Bacteria"/>
</dbReference>
<keyword evidence="12" id="KW-0460">Magnesium</keyword>
<dbReference type="EC" id="2.7.9.2" evidence="5"/>
<dbReference type="Gene3D" id="3.20.20.60">
    <property type="entry name" value="Phosphoenolpyruvate-binding domains"/>
    <property type="match status" value="1"/>
</dbReference>
<dbReference type="Pfam" id="PF02896">
    <property type="entry name" value="PEP-utilizers_C"/>
    <property type="match status" value="1"/>
</dbReference>
<dbReference type="OrthoDB" id="9765468at2"/>
<dbReference type="InterPro" id="IPR015813">
    <property type="entry name" value="Pyrv/PenolPyrv_kinase-like_dom"/>
</dbReference>
<evidence type="ECO:0000256" key="7">
    <source>
        <dbReference type="ARBA" id="ARBA00022679"/>
    </source>
</evidence>
<name>Q117L5_TRIEI</name>
<dbReference type="SUPFAM" id="SSF56059">
    <property type="entry name" value="Glutathione synthetase ATP-binding domain-like"/>
    <property type="match status" value="1"/>
</dbReference>
<dbReference type="InterPro" id="IPR008279">
    <property type="entry name" value="PEP-util_enz_mobile_dom"/>
</dbReference>
<dbReference type="PANTHER" id="PTHR43030:SF1">
    <property type="entry name" value="PHOSPHOENOLPYRUVATE SYNTHASE"/>
    <property type="match status" value="1"/>
</dbReference>
<keyword evidence="10" id="KW-0418">Kinase</keyword>
<evidence type="ECO:0000256" key="14">
    <source>
        <dbReference type="ARBA" id="ARBA00047700"/>
    </source>
</evidence>
<evidence type="ECO:0000259" key="15">
    <source>
        <dbReference type="Pfam" id="PF00391"/>
    </source>
</evidence>
<dbReference type="Pfam" id="PF01326">
    <property type="entry name" value="PPDK_N"/>
    <property type="match status" value="1"/>
</dbReference>
<evidence type="ECO:0000256" key="12">
    <source>
        <dbReference type="ARBA" id="ARBA00022842"/>
    </source>
</evidence>
<dbReference type="InterPro" id="IPR040442">
    <property type="entry name" value="Pyrv_kinase-like_dom_sf"/>
</dbReference>
<dbReference type="InterPro" id="IPR018274">
    <property type="entry name" value="PEP_util_AS"/>
</dbReference>
<comment type="catalytic activity">
    <reaction evidence="14">
        <text>pyruvate + ATP + H2O = phosphoenolpyruvate + AMP + phosphate + 2 H(+)</text>
        <dbReference type="Rhea" id="RHEA:11364"/>
        <dbReference type="ChEBI" id="CHEBI:15361"/>
        <dbReference type="ChEBI" id="CHEBI:15377"/>
        <dbReference type="ChEBI" id="CHEBI:15378"/>
        <dbReference type="ChEBI" id="CHEBI:30616"/>
        <dbReference type="ChEBI" id="CHEBI:43474"/>
        <dbReference type="ChEBI" id="CHEBI:58702"/>
        <dbReference type="ChEBI" id="CHEBI:456215"/>
        <dbReference type="EC" id="2.7.9.2"/>
    </reaction>
</comment>
<dbReference type="STRING" id="203124.Tery_0910"/>
<gene>
    <name evidence="18" type="ordered locus">Tery_0910</name>
</gene>
<proteinExistence type="inferred from homology"/>
<protein>
    <recommendedName>
        <fullName evidence="6">Phosphoenolpyruvate synthase</fullName>
        <ecNumber evidence="5">2.7.9.2</ecNumber>
    </recommendedName>
    <alternativeName>
        <fullName evidence="13">Pyruvate, water dikinase</fullName>
    </alternativeName>
</protein>
<dbReference type="HOGENOM" id="CLU_007308_6_2_3"/>
<dbReference type="Pfam" id="PF00391">
    <property type="entry name" value="PEP-utilizers"/>
    <property type="match status" value="1"/>
</dbReference>
<dbReference type="GO" id="GO:0006094">
    <property type="term" value="P:gluconeogenesis"/>
    <property type="evidence" value="ECO:0007669"/>
    <property type="project" value="UniProtKB-UniPathway"/>
</dbReference>
<keyword evidence="8" id="KW-0479">Metal-binding</keyword>
<dbReference type="InterPro" id="IPR006319">
    <property type="entry name" value="PEP_synth"/>
</dbReference>
<dbReference type="InterPro" id="IPR036637">
    <property type="entry name" value="Phosphohistidine_dom_sf"/>
</dbReference>
<evidence type="ECO:0000256" key="9">
    <source>
        <dbReference type="ARBA" id="ARBA00022741"/>
    </source>
</evidence>
<dbReference type="Gene3D" id="3.50.30.10">
    <property type="entry name" value="Phosphohistidine domain"/>
    <property type="match status" value="1"/>
</dbReference>
<comment type="similarity">
    <text evidence="4">Belongs to the PEP-utilizing enzyme family.</text>
</comment>
<dbReference type="InterPro" id="IPR023151">
    <property type="entry name" value="PEP_util_CS"/>
</dbReference>
<dbReference type="InterPro" id="IPR013815">
    <property type="entry name" value="ATP_grasp_subdomain_1"/>
</dbReference>
<feature type="domain" description="PEP-utilising enzyme mobile" evidence="15">
    <location>
        <begin position="395"/>
        <end position="464"/>
    </location>
</feature>
<comment type="function">
    <text evidence="2">Catalyzes the phosphorylation of pyruvate to phosphoenolpyruvate.</text>
</comment>
<dbReference type="eggNOG" id="COG0574">
    <property type="taxonomic scope" value="Bacteria"/>
</dbReference>
<keyword evidence="9" id="KW-0547">Nucleotide-binding</keyword>
<evidence type="ECO:0000256" key="2">
    <source>
        <dbReference type="ARBA" id="ARBA00002988"/>
    </source>
</evidence>
<dbReference type="SUPFAM" id="SSF51621">
    <property type="entry name" value="Phosphoenolpyruvate/pyruvate domain"/>
    <property type="match status" value="1"/>
</dbReference>
<evidence type="ECO:0000259" key="16">
    <source>
        <dbReference type="Pfam" id="PF01326"/>
    </source>
</evidence>
<comment type="cofactor">
    <cofactor evidence="1">
        <name>Mg(2+)</name>
        <dbReference type="ChEBI" id="CHEBI:18420"/>
    </cofactor>
</comment>
<dbReference type="SUPFAM" id="SSF52009">
    <property type="entry name" value="Phosphohistidine domain"/>
    <property type="match status" value="1"/>
</dbReference>
<evidence type="ECO:0000256" key="13">
    <source>
        <dbReference type="ARBA" id="ARBA00033470"/>
    </source>
</evidence>
<keyword evidence="7 18" id="KW-0808">Transferase</keyword>
<dbReference type="GO" id="GO:0005524">
    <property type="term" value="F:ATP binding"/>
    <property type="evidence" value="ECO:0007669"/>
    <property type="project" value="UniProtKB-KW"/>
</dbReference>
<feature type="domain" description="Pyruvate phosphate dikinase AMP/ATP-binding" evidence="16">
    <location>
        <begin position="16"/>
        <end position="350"/>
    </location>
</feature>
<evidence type="ECO:0000256" key="5">
    <source>
        <dbReference type="ARBA" id="ARBA00011996"/>
    </source>
</evidence>
<comment type="pathway">
    <text evidence="3">Carbohydrate biosynthesis; gluconeogenesis.</text>
</comment>
<dbReference type="Gene3D" id="3.30.1490.20">
    <property type="entry name" value="ATP-grasp fold, A domain"/>
    <property type="match status" value="1"/>
</dbReference>
<keyword evidence="11" id="KW-0067">ATP-binding</keyword>
<accession>Q117L5</accession>
<organism evidence="18">
    <name type="scientific">Trichodesmium erythraeum (strain IMS101)</name>
    <dbReference type="NCBI Taxonomy" id="203124"/>
    <lineage>
        <taxon>Bacteria</taxon>
        <taxon>Bacillati</taxon>
        <taxon>Cyanobacteriota</taxon>
        <taxon>Cyanophyceae</taxon>
        <taxon>Oscillatoriophycideae</taxon>
        <taxon>Oscillatoriales</taxon>
        <taxon>Microcoleaceae</taxon>
        <taxon>Trichodesmium</taxon>
    </lineage>
</organism>
<evidence type="ECO:0000259" key="17">
    <source>
        <dbReference type="Pfam" id="PF02896"/>
    </source>
</evidence>
<evidence type="ECO:0000256" key="6">
    <source>
        <dbReference type="ARBA" id="ARBA00021623"/>
    </source>
</evidence>
<keyword evidence="18" id="KW-0670">Pyruvate</keyword>
<dbReference type="PROSITE" id="PS00370">
    <property type="entry name" value="PEP_ENZYMES_PHOS_SITE"/>
    <property type="match status" value="1"/>
</dbReference>
<dbReference type="InterPro" id="IPR000121">
    <property type="entry name" value="PEP_util_C"/>
</dbReference>
<evidence type="ECO:0000256" key="10">
    <source>
        <dbReference type="ARBA" id="ARBA00022777"/>
    </source>
</evidence>
<evidence type="ECO:0000256" key="4">
    <source>
        <dbReference type="ARBA" id="ARBA00007837"/>
    </source>
</evidence>
<dbReference type="AlphaFoldDB" id="Q117L5"/>
<reference evidence="18" key="1">
    <citation type="submission" date="2006-06" db="EMBL/GenBank/DDBJ databases">
        <title>Complete sequence of Trichodesmium erythraeum IMS101.</title>
        <authorList>
            <consortium name="US DOE Joint Genome Institute"/>
            <person name="Copeland A."/>
            <person name="Lucas S."/>
            <person name="Lapidus A."/>
            <person name="Barry K."/>
            <person name="Detter J.C."/>
            <person name="Glavina del Rio T."/>
            <person name="Hammon N."/>
            <person name="Israni S."/>
            <person name="Dalin E."/>
            <person name="Tice H."/>
            <person name="Pitluck S."/>
            <person name="Kiss H."/>
            <person name="Munk A.C."/>
            <person name="Brettin T."/>
            <person name="Bruce D."/>
            <person name="Han C."/>
            <person name="Tapia R."/>
            <person name="Gilna P."/>
            <person name="Schmutz J."/>
            <person name="Larimer F."/>
            <person name="Land M."/>
            <person name="Hauser L."/>
            <person name="Kyrpides N."/>
            <person name="Kim E."/>
            <person name="Richardson P."/>
        </authorList>
    </citation>
    <scope>NUCLEOTIDE SEQUENCE [LARGE SCALE GENOMIC DNA]</scope>
    <source>
        <strain evidence="18">IMS101</strain>
    </source>
</reference>
<evidence type="ECO:0000313" key="18">
    <source>
        <dbReference type="EMBL" id="ABG50309.1"/>
    </source>
</evidence>
<dbReference type="Gene3D" id="3.30.470.20">
    <property type="entry name" value="ATP-grasp fold, B domain"/>
    <property type="match status" value="1"/>
</dbReference>
<dbReference type="EMBL" id="CP000393">
    <property type="protein sequence ID" value="ABG50309.1"/>
    <property type="molecule type" value="Genomic_DNA"/>
</dbReference>
<feature type="domain" description="PEP-utilising enzyme C-terminal" evidence="17">
    <location>
        <begin position="498"/>
        <end position="817"/>
    </location>
</feature>
<dbReference type="RefSeq" id="WP_011610700.1">
    <property type="nucleotide sequence ID" value="NC_008312.1"/>
</dbReference>
<dbReference type="KEGG" id="ter:Tery_0910"/>
<evidence type="ECO:0000256" key="1">
    <source>
        <dbReference type="ARBA" id="ARBA00001946"/>
    </source>
</evidence>
<evidence type="ECO:0000256" key="11">
    <source>
        <dbReference type="ARBA" id="ARBA00022840"/>
    </source>
</evidence>
<dbReference type="UniPathway" id="UPA00138"/>
<dbReference type="PANTHER" id="PTHR43030">
    <property type="entry name" value="PHOSPHOENOLPYRUVATE SYNTHASE"/>
    <property type="match status" value="1"/>
</dbReference>